<dbReference type="InterPro" id="IPR050742">
    <property type="entry name" value="Helicase_Restrict-Modif_Enz"/>
</dbReference>
<proteinExistence type="predicted"/>
<dbReference type="PROSITE" id="PS51194">
    <property type="entry name" value="HELICASE_CTER"/>
    <property type="match status" value="1"/>
</dbReference>
<keyword evidence="4" id="KW-0067">ATP-binding</keyword>
<dbReference type="GO" id="GO:0003677">
    <property type="term" value="F:DNA binding"/>
    <property type="evidence" value="ECO:0007669"/>
    <property type="project" value="InterPro"/>
</dbReference>
<dbReference type="Gene3D" id="3.40.50.300">
    <property type="entry name" value="P-loop containing nucleotide triphosphate hydrolases"/>
    <property type="match status" value="2"/>
</dbReference>
<dbReference type="Pfam" id="PF00271">
    <property type="entry name" value="Helicase_C"/>
    <property type="match status" value="1"/>
</dbReference>
<feature type="region of interest" description="Disordered" evidence="1">
    <location>
        <begin position="671"/>
        <end position="696"/>
    </location>
</feature>
<dbReference type="RefSeq" id="WP_231994356.1">
    <property type="nucleotide sequence ID" value="NZ_LT963408.1"/>
</dbReference>
<dbReference type="SMART" id="SM00487">
    <property type="entry name" value="DEXDc"/>
    <property type="match status" value="1"/>
</dbReference>
<dbReference type="Gene3D" id="3.40.1350.10">
    <property type="match status" value="1"/>
</dbReference>
<dbReference type="InterPro" id="IPR027417">
    <property type="entry name" value="P-loop_NTPase"/>
</dbReference>
<feature type="domain" description="Helicase ATP-binding" evidence="2">
    <location>
        <begin position="179"/>
        <end position="382"/>
    </location>
</feature>
<name>A0A2K4W649_9PSED</name>
<dbReference type="GO" id="GO:0005524">
    <property type="term" value="F:ATP binding"/>
    <property type="evidence" value="ECO:0007669"/>
    <property type="project" value="InterPro"/>
</dbReference>
<evidence type="ECO:0000313" key="4">
    <source>
        <dbReference type="EMBL" id="SOS31375.1"/>
    </source>
</evidence>
<feature type="domain" description="Helicase C-terminal" evidence="3">
    <location>
        <begin position="469"/>
        <end position="652"/>
    </location>
</feature>
<dbReference type="Pfam" id="PF13156">
    <property type="entry name" value="Mrr_cat_2"/>
    <property type="match status" value="1"/>
</dbReference>
<dbReference type="GO" id="GO:0004386">
    <property type="term" value="F:helicase activity"/>
    <property type="evidence" value="ECO:0007669"/>
    <property type="project" value="UniProtKB-KW"/>
</dbReference>
<dbReference type="GO" id="GO:0005829">
    <property type="term" value="C:cytosol"/>
    <property type="evidence" value="ECO:0007669"/>
    <property type="project" value="TreeGrafter"/>
</dbReference>
<evidence type="ECO:0000259" key="3">
    <source>
        <dbReference type="PROSITE" id="PS51194"/>
    </source>
</evidence>
<keyword evidence="4" id="KW-0378">Hydrolase</keyword>
<dbReference type="EMBL" id="LT963408">
    <property type="protein sequence ID" value="SOS31375.1"/>
    <property type="molecule type" value="Genomic_DNA"/>
</dbReference>
<dbReference type="Pfam" id="PF22240">
    <property type="entry name" value="ISP_coupler"/>
    <property type="match status" value="1"/>
</dbReference>
<protein>
    <submittedName>
        <fullName evidence="4">Helicase domain-containing protein</fullName>
    </submittedName>
</protein>
<keyword evidence="4" id="KW-0547">Nucleotide-binding</keyword>
<organism evidence="4 5">
    <name type="scientific">Pseudomonas syringae group genomosp. 3</name>
    <dbReference type="NCBI Taxonomy" id="251701"/>
    <lineage>
        <taxon>Bacteria</taxon>
        <taxon>Pseudomonadati</taxon>
        <taxon>Pseudomonadota</taxon>
        <taxon>Gammaproteobacteria</taxon>
        <taxon>Pseudomonadales</taxon>
        <taxon>Pseudomonadaceae</taxon>
        <taxon>Pseudomonas</taxon>
    </lineage>
</organism>
<dbReference type="SUPFAM" id="SSF52540">
    <property type="entry name" value="P-loop containing nucleoside triphosphate hydrolases"/>
    <property type="match status" value="2"/>
</dbReference>
<dbReference type="REBASE" id="233943">
    <property type="entry name" value="Psy6411ORF5P"/>
</dbReference>
<dbReference type="InterPro" id="IPR011335">
    <property type="entry name" value="Restrct_endonuc-II-like"/>
</dbReference>
<dbReference type="InterPro" id="IPR029063">
    <property type="entry name" value="SAM-dependent_MTases_sf"/>
</dbReference>
<dbReference type="InterPro" id="IPR001650">
    <property type="entry name" value="Helicase_C-like"/>
</dbReference>
<dbReference type="InterPro" id="IPR006935">
    <property type="entry name" value="Helicase/UvrB_N"/>
</dbReference>
<dbReference type="SUPFAM" id="SSF53335">
    <property type="entry name" value="S-adenosyl-L-methionine-dependent methyltransferases"/>
    <property type="match status" value="1"/>
</dbReference>
<evidence type="ECO:0000256" key="1">
    <source>
        <dbReference type="SAM" id="MobiDB-lite"/>
    </source>
</evidence>
<dbReference type="GO" id="GO:0016787">
    <property type="term" value="F:hydrolase activity"/>
    <property type="evidence" value="ECO:0007669"/>
    <property type="project" value="InterPro"/>
</dbReference>
<dbReference type="Gene3D" id="3.40.50.150">
    <property type="entry name" value="Vaccinia Virus protein VP39"/>
    <property type="match status" value="1"/>
</dbReference>
<gene>
    <name evidence="4" type="ORF">CFBP6411_00005</name>
</gene>
<dbReference type="InterPro" id="IPR053980">
    <property type="entry name" value="ISP_coupler"/>
</dbReference>
<dbReference type="AlphaFoldDB" id="A0A2K4W649"/>
<dbReference type="CDD" id="cd22333">
    <property type="entry name" value="LlaBIII_nuclease-like"/>
    <property type="match status" value="1"/>
</dbReference>
<dbReference type="Pfam" id="PF04851">
    <property type="entry name" value="ResIII"/>
    <property type="match status" value="1"/>
</dbReference>
<dbReference type="Proteomes" id="UP000238093">
    <property type="component" value="Chromosome I"/>
</dbReference>
<keyword evidence="4" id="KW-0347">Helicase</keyword>
<dbReference type="PROSITE" id="PS51192">
    <property type="entry name" value="HELICASE_ATP_BIND_1"/>
    <property type="match status" value="1"/>
</dbReference>
<evidence type="ECO:0000313" key="5">
    <source>
        <dbReference type="Proteomes" id="UP000238093"/>
    </source>
</evidence>
<sequence length="948" mass="106125">MSALTALLNTYRTASVSEREKGTYFEELICTYLRNEATYCDLYAQVWTYSAWSKEQGLDGRDTGIDLVAKTHGTGEIHAIQCKFFADNYRIQKSDIDSFFTASGKKPFTHRVIVTTTNNWNEHAADALQNQQPPVSKIDRQDLENSQIDWARYQPNQAVVLKAKKQLRDHQKRALLSVASGLQTADRGKLIMACGTGKTFTSLKIAEQLAGAGKRVLFLVPSLSLLSQTLTEWTQESETPLHSFAVCSDSDVGKKRKKDDDAVQTFAHELRYPATTAPRKLAAEMLKRHDDQHMSVVFSTYHSIAVISDAQTQHGLADFDLIICDEAHRTTGATFGDDDESAFVKVHIADYIRSTKRLYMTATPRIYGELAKASAEKDDVALCSMDDGSLYGKELFVITFSEAVKAELLVDYKVLVLAMDEKHISSRLQKLLADDDNQIKLEDAAKIIGCWKALSKQDTREDLLDDGDPMRRAVAFCQVIEYQKFAKTHKVSSKNIASMFDQVVESYKASNPESTDTAATLICEASHVDGGMTASQKEAELDWLKAEVPDNTCRILSNVRCLSEGVDVPALDAVLFLTPRNSQVDVVQSVGRVMRKAEGKKRGYVILPVVIPSGMAPDEALNDNKTYKVVWQVLQALRSHDDRFDAMVNKLDLIGSDPAKMEIIAVTEKLNKKTDRSNTGKDNGKDTYGIGEKSGKYDHGPAPEQFGLEFEIGEIERAIYAKVVQKCGNRSHWEDWAKDIAKIARTHITRITSIIEDEDNTREREAFFSFAGELRDDLNDSISDGEVIEMLAQHLITKPVFDALFEGYSFASNNPMSCAMQNVLDVLQEHHLDKEADTLQRFYDSVKMRADGIDNAEGKQKIIVELYDKFFRNAFPRMTERLGIVYTPVEVVDFIIHSVNDILQSEFGQTLGSDGVHIIDPFTGTGTFITRLLQSGLISKEQLQSCWR</sequence>
<dbReference type="SMART" id="SM00490">
    <property type="entry name" value="HELICc"/>
    <property type="match status" value="1"/>
</dbReference>
<dbReference type="InterPro" id="IPR011856">
    <property type="entry name" value="tRNA_endonuc-like_dom_sf"/>
</dbReference>
<dbReference type="InterPro" id="IPR014001">
    <property type="entry name" value="Helicase_ATP-bd"/>
</dbReference>
<feature type="compositionally biased region" description="Basic and acidic residues" evidence="1">
    <location>
        <begin position="671"/>
        <end position="685"/>
    </location>
</feature>
<dbReference type="InterPro" id="IPR039442">
    <property type="entry name" value="Mrr-like_dom"/>
</dbReference>
<dbReference type="CDD" id="cd18785">
    <property type="entry name" value="SF2_C"/>
    <property type="match status" value="1"/>
</dbReference>
<reference evidence="4 5" key="1">
    <citation type="submission" date="2017-11" db="EMBL/GenBank/DDBJ databases">
        <authorList>
            <person name="Han C.G."/>
        </authorList>
    </citation>
    <scope>NUCLEOTIDE SEQUENCE [LARGE SCALE GENOMIC DNA]</scope>
    <source>
        <strain evidence="4">CFBP6411</strain>
    </source>
</reference>
<dbReference type="PANTHER" id="PTHR47396">
    <property type="entry name" value="TYPE I RESTRICTION ENZYME ECOKI R PROTEIN"/>
    <property type="match status" value="1"/>
</dbReference>
<dbReference type="SUPFAM" id="SSF52980">
    <property type="entry name" value="Restriction endonuclease-like"/>
    <property type="match status" value="1"/>
</dbReference>
<evidence type="ECO:0000259" key="2">
    <source>
        <dbReference type="PROSITE" id="PS51192"/>
    </source>
</evidence>
<accession>A0A2K4W649</accession>
<dbReference type="PANTHER" id="PTHR47396:SF1">
    <property type="entry name" value="ATP-DEPENDENT HELICASE IRC3-RELATED"/>
    <property type="match status" value="1"/>
</dbReference>